<dbReference type="EMBL" id="AP012204">
    <property type="protein sequence ID" value="BAK35010.1"/>
    <property type="molecule type" value="Genomic_DNA"/>
</dbReference>
<feature type="region of interest" description="Disordered" evidence="1">
    <location>
        <begin position="108"/>
        <end position="141"/>
    </location>
</feature>
<evidence type="ECO:0000313" key="3">
    <source>
        <dbReference type="Proteomes" id="UP000007947"/>
    </source>
</evidence>
<reference evidence="2 3" key="1">
    <citation type="submission" date="2011-05" db="EMBL/GenBank/DDBJ databases">
        <title>Whole genome sequence of Microlunatus phosphovorus NM-1.</title>
        <authorList>
            <person name="Hosoyama A."/>
            <person name="Sasaki K."/>
            <person name="Harada T."/>
            <person name="Igarashi R."/>
            <person name="Kawakoshi A."/>
            <person name="Sasagawa M."/>
            <person name="Fukada J."/>
            <person name="Nakamura S."/>
            <person name="Katano Y."/>
            <person name="Hanada S."/>
            <person name="Kamagata Y."/>
            <person name="Nakamura N."/>
            <person name="Yamazaki S."/>
            <person name="Fujita N."/>
        </authorList>
    </citation>
    <scope>NUCLEOTIDE SEQUENCE [LARGE SCALE GENOMIC DNA]</scope>
    <source>
        <strain evidence="3">ATCC 700054 / DSM 10555 / JCM 9379 / NBRC 101784 / NCIMB 13414 / VKM Ac-1990 / NM-1</strain>
    </source>
</reference>
<dbReference type="KEGG" id="mph:MLP_19960"/>
<sequence length="141" mass="15691">MVAHAEPVPSALANCVLTVRGHVASRLLRQGEARDQISTLVEALIQAGQVRAHASRSVCRRSHATRPQLVRARCRRPGLLVANHARGLHDSLQIRAIVFRACSLKNRGQHTTADRTAAQQKRRPHLNPIRPNRTQRLGEFT</sequence>
<name>F5XTD8_MICPN</name>
<evidence type="ECO:0000256" key="1">
    <source>
        <dbReference type="SAM" id="MobiDB-lite"/>
    </source>
</evidence>
<proteinExistence type="predicted"/>
<evidence type="ECO:0000313" key="2">
    <source>
        <dbReference type="EMBL" id="BAK35010.1"/>
    </source>
</evidence>
<dbReference type="Proteomes" id="UP000007947">
    <property type="component" value="Chromosome"/>
</dbReference>
<accession>F5XTD8</accession>
<dbReference type="HOGENOM" id="CLU_1823153_0_0_11"/>
<organism evidence="2 3">
    <name type="scientific">Microlunatus phosphovorus (strain ATCC 700054 / DSM 10555 / JCM 9379 / NBRC 101784 / NCIMB 13414 / VKM Ac-1990 / NM-1)</name>
    <dbReference type="NCBI Taxonomy" id="1032480"/>
    <lineage>
        <taxon>Bacteria</taxon>
        <taxon>Bacillati</taxon>
        <taxon>Actinomycetota</taxon>
        <taxon>Actinomycetes</taxon>
        <taxon>Propionibacteriales</taxon>
        <taxon>Propionibacteriaceae</taxon>
        <taxon>Microlunatus</taxon>
    </lineage>
</organism>
<gene>
    <name evidence="2" type="ordered locus">MLP_19960</name>
</gene>
<keyword evidence="3" id="KW-1185">Reference proteome</keyword>
<dbReference type="STRING" id="1032480.MLP_19960"/>
<dbReference type="AlphaFoldDB" id="F5XTD8"/>
<protein>
    <submittedName>
        <fullName evidence="2">Uncharacterized protein</fullName>
    </submittedName>
</protein>